<keyword evidence="2" id="KW-1185">Reference proteome</keyword>
<organism evidence="1 2">
    <name type="scientific">Ancylostoma duodenale</name>
    <dbReference type="NCBI Taxonomy" id="51022"/>
    <lineage>
        <taxon>Eukaryota</taxon>
        <taxon>Metazoa</taxon>
        <taxon>Ecdysozoa</taxon>
        <taxon>Nematoda</taxon>
        <taxon>Chromadorea</taxon>
        <taxon>Rhabditida</taxon>
        <taxon>Rhabditina</taxon>
        <taxon>Rhabditomorpha</taxon>
        <taxon>Strongyloidea</taxon>
        <taxon>Ancylostomatidae</taxon>
        <taxon>Ancylostomatinae</taxon>
        <taxon>Ancylostoma</taxon>
    </lineage>
</organism>
<dbReference type="AlphaFoldDB" id="A0A0C2GA35"/>
<dbReference type="EMBL" id="KN733895">
    <property type="protein sequence ID" value="KIH57830.1"/>
    <property type="molecule type" value="Genomic_DNA"/>
</dbReference>
<proteinExistence type="predicted"/>
<evidence type="ECO:0000313" key="1">
    <source>
        <dbReference type="EMBL" id="KIH57830.1"/>
    </source>
</evidence>
<name>A0A0C2GA35_9BILA</name>
<accession>A0A0C2GA35</accession>
<reference evidence="1 2" key="1">
    <citation type="submission" date="2013-12" db="EMBL/GenBank/DDBJ databases">
        <title>Draft genome of the parsitic nematode Ancylostoma duodenale.</title>
        <authorList>
            <person name="Mitreva M."/>
        </authorList>
    </citation>
    <scope>NUCLEOTIDE SEQUENCE [LARGE SCALE GENOMIC DNA]</scope>
    <source>
        <strain evidence="1 2">Zhejiang</strain>
    </source>
</reference>
<evidence type="ECO:0000313" key="2">
    <source>
        <dbReference type="Proteomes" id="UP000054047"/>
    </source>
</evidence>
<sequence length="60" mass="6829">MNWLLPSQVERSEQIYSAQAFAATRFGSTKLKTYQKRLLEDAQGDRASSGFVDDDELSDR</sequence>
<dbReference type="OrthoDB" id="19928at2759"/>
<gene>
    <name evidence="1" type="ORF">ANCDUO_11975</name>
</gene>
<protein>
    <submittedName>
        <fullName evidence="1">Uncharacterized protein</fullName>
    </submittedName>
</protein>
<dbReference type="Proteomes" id="UP000054047">
    <property type="component" value="Unassembled WGS sequence"/>
</dbReference>